<name>A0A0F8Y1Z4_9ZZZZ</name>
<dbReference type="SUPFAM" id="SSF53098">
    <property type="entry name" value="Ribonuclease H-like"/>
    <property type="match status" value="1"/>
</dbReference>
<dbReference type="InterPro" id="IPR012337">
    <property type="entry name" value="RNaseH-like_sf"/>
</dbReference>
<accession>A0A0F8Y1Z4</accession>
<dbReference type="GO" id="GO:0004523">
    <property type="term" value="F:RNA-DNA hybrid ribonuclease activity"/>
    <property type="evidence" value="ECO:0007669"/>
    <property type="project" value="InterPro"/>
</dbReference>
<gene>
    <name evidence="2" type="ORF">LCGC14_2874880</name>
</gene>
<dbReference type="Pfam" id="PF01351">
    <property type="entry name" value="RNase_HII"/>
    <property type="match status" value="1"/>
</dbReference>
<organism evidence="2">
    <name type="scientific">marine sediment metagenome</name>
    <dbReference type="NCBI Taxonomy" id="412755"/>
    <lineage>
        <taxon>unclassified sequences</taxon>
        <taxon>metagenomes</taxon>
        <taxon>ecological metagenomes</taxon>
    </lineage>
</organism>
<dbReference type="GO" id="GO:0003676">
    <property type="term" value="F:nucleic acid binding"/>
    <property type="evidence" value="ECO:0007669"/>
    <property type="project" value="InterPro"/>
</dbReference>
<dbReference type="AlphaFoldDB" id="A0A0F8Y1Z4"/>
<dbReference type="InterPro" id="IPR036397">
    <property type="entry name" value="RNaseH_sf"/>
</dbReference>
<evidence type="ECO:0000259" key="1">
    <source>
        <dbReference type="PROSITE" id="PS51975"/>
    </source>
</evidence>
<proteinExistence type="predicted"/>
<feature type="domain" description="RNase H type-2" evidence="1">
    <location>
        <begin position="5"/>
        <end position="58"/>
    </location>
</feature>
<comment type="caution">
    <text evidence="2">The sequence shown here is derived from an EMBL/GenBank/DDBJ whole genome shotgun (WGS) entry which is preliminary data.</text>
</comment>
<sequence length="58" mass="6435">MKTSRPTIGVDEVGRGCLAGSVFAAAVLEPEETFDWWGEIRDSKKLSAKKRERLADLI</sequence>
<reference evidence="2" key="1">
    <citation type="journal article" date="2015" name="Nature">
        <title>Complex archaea that bridge the gap between prokaryotes and eukaryotes.</title>
        <authorList>
            <person name="Spang A."/>
            <person name="Saw J.H."/>
            <person name="Jorgensen S.L."/>
            <person name="Zaremba-Niedzwiedzka K."/>
            <person name="Martijn J."/>
            <person name="Lind A.E."/>
            <person name="van Eijk R."/>
            <person name="Schleper C."/>
            <person name="Guy L."/>
            <person name="Ettema T.J."/>
        </authorList>
    </citation>
    <scope>NUCLEOTIDE SEQUENCE</scope>
</reference>
<protein>
    <recommendedName>
        <fullName evidence="1">RNase H type-2 domain-containing protein</fullName>
    </recommendedName>
</protein>
<evidence type="ECO:0000313" key="2">
    <source>
        <dbReference type="EMBL" id="KKK75323.1"/>
    </source>
</evidence>
<feature type="non-terminal residue" evidence="2">
    <location>
        <position position="58"/>
    </location>
</feature>
<dbReference type="InterPro" id="IPR024567">
    <property type="entry name" value="RNase_HII/HIII_dom"/>
</dbReference>
<dbReference type="PROSITE" id="PS51975">
    <property type="entry name" value="RNASE_H_2"/>
    <property type="match status" value="1"/>
</dbReference>
<dbReference type="Gene3D" id="3.30.420.10">
    <property type="entry name" value="Ribonuclease H-like superfamily/Ribonuclease H"/>
    <property type="match status" value="1"/>
</dbReference>
<dbReference type="EMBL" id="LAZR01055921">
    <property type="protein sequence ID" value="KKK75323.1"/>
    <property type="molecule type" value="Genomic_DNA"/>
</dbReference>